<evidence type="ECO:0000313" key="7">
    <source>
        <dbReference type="EMBL" id="PWN56093.1"/>
    </source>
</evidence>
<dbReference type="FunFam" id="3.30.300.30:FF:000002">
    <property type="entry name" value="Long-chain fatty acid transport protein 1"/>
    <property type="match status" value="1"/>
</dbReference>
<comment type="caution">
    <text evidence="7">The sequence shown here is derived from an EMBL/GenBank/DDBJ whole genome shotgun (WGS) entry which is preliminary data.</text>
</comment>
<sequence length="606" mass="66553">MTEQKRVGLGDIARGMVRCVPDTPSIARGLYQLVTIRPGSQHSIGRVIEHWANKTPNAPALRFEGRTWSYGEFNAWVNRIAAALAADGVTAGQTVAVLMENRPEALACVAAALKLGAVAGLLNHNQRGEVLRHSIDLITPSAIIISAECAETMASAELGPDSASDCRWYWHGGDDAQPAPDGWQDIDRLAGRQTSRNPASTGAVQADQPCFYIFTSGTTGLPKASVMTHYRWLSAMGGVGNATLRLHRDDVFYVCLPLYHNNALTVSWSSVLAAGACLALDRKFSASRFWDRIRDNGATAFCYIGELLRYLLNQPPSARDRDHAVRLITGNGLRPEIWADFEQRFGIERIYEFYGASESNIAFINAFGVDRTAGFTPMAFAVVAYDTEADAPIRQGKRQRMQRVGTGEVGLLISKITKRRPFDGYTDPKASERKLLRDVFRKGDCWLNTGDLVRRQGLRHIQFVDRTGDTFRWKGENVATGEVEGVLAKTPGVEHGVVYGVQVAGHDGRAGMAALTLTPDTPFDGQALARHLLQALPAYAVPVFIRLRDEQDTTGTFKYRKVDLKAQGFDPTTLPDPVYVLLDADSGYQRLTEQLAQAIVSGEQRL</sequence>
<proteinExistence type="inferred from homology"/>
<dbReference type="GO" id="GO:0005524">
    <property type="term" value="F:ATP binding"/>
    <property type="evidence" value="ECO:0007669"/>
    <property type="project" value="UniProtKB-KW"/>
</dbReference>
<protein>
    <submittedName>
        <fullName evidence="7">Long-chain-acyl-CoA synthetase</fullName>
    </submittedName>
</protein>
<reference evidence="7 8" key="1">
    <citation type="submission" date="2018-05" db="EMBL/GenBank/DDBJ databases">
        <title>Abyssibacter profundi OUC007T gen. nov., sp. nov, a marine bacterium isolated from seawater of the Mariana Trench.</title>
        <authorList>
            <person name="Zhou S."/>
        </authorList>
    </citation>
    <scope>NUCLEOTIDE SEQUENCE [LARGE SCALE GENOMIC DNA]</scope>
    <source>
        <strain evidence="7 8">OUC007</strain>
    </source>
</reference>
<dbReference type="Gene3D" id="3.40.50.12780">
    <property type="entry name" value="N-terminal domain of ligase-like"/>
    <property type="match status" value="1"/>
</dbReference>
<evidence type="ECO:0000256" key="3">
    <source>
        <dbReference type="ARBA" id="ARBA00022741"/>
    </source>
</evidence>
<comment type="similarity">
    <text evidence="1">Belongs to the ATP-dependent AMP-binding enzyme family.</text>
</comment>
<dbReference type="GO" id="GO:0005324">
    <property type="term" value="F:long-chain fatty acid transmembrane transporter activity"/>
    <property type="evidence" value="ECO:0007669"/>
    <property type="project" value="TreeGrafter"/>
</dbReference>
<dbReference type="EMBL" id="QEQK01000007">
    <property type="protein sequence ID" value="PWN56093.1"/>
    <property type="molecule type" value="Genomic_DNA"/>
</dbReference>
<evidence type="ECO:0000259" key="6">
    <source>
        <dbReference type="Pfam" id="PF13193"/>
    </source>
</evidence>
<dbReference type="RefSeq" id="WP_109720309.1">
    <property type="nucleotide sequence ID" value="NZ_QEQK01000007.1"/>
</dbReference>
<evidence type="ECO:0000313" key="8">
    <source>
        <dbReference type="Proteomes" id="UP000251800"/>
    </source>
</evidence>
<keyword evidence="4" id="KW-0067">ATP-binding</keyword>
<dbReference type="PROSITE" id="PS00455">
    <property type="entry name" value="AMP_BINDING"/>
    <property type="match status" value="1"/>
</dbReference>
<feature type="domain" description="AMP-dependent synthetase/ligase" evidence="5">
    <location>
        <begin position="49"/>
        <end position="365"/>
    </location>
</feature>
<dbReference type="PANTHER" id="PTHR43107:SF15">
    <property type="entry name" value="FATTY ACID TRANSPORT PROTEIN 3, ISOFORM A"/>
    <property type="match status" value="1"/>
</dbReference>
<dbReference type="Pfam" id="PF13193">
    <property type="entry name" value="AMP-binding_C"/>
    <property type="match status" value="1"/>
</dbReference>
<dbReference type="Pfam" id="PF00501">
    <property type="entry name" value="AMP-binding"/>
    <property type="match status" value="1"/>
</dbReference>
<keyword evidence="8" id="KW-1185">Reference proteome</keyword>
<dbReference type="OrthoDB" id="9803968at2"/>
<dbReference type="PANTHER" id="PTHR43107">
    <property type="entry name" value="LONG-CHAIN FATTY ACID TRANSPORT PROTEIN"/>
    <property type="match status" value="1"/>
</dbReference>
<evidence type="ECO:0000259" key="5">
    <source>
        <dbReference type="Pfam" id="PF00501"/>
    </source>
</evidence>
<organism evidence="7 8">
    <name type="scientific">Abyssibacter profundi</name>
    <dbReference type="NCBI Taxonomy" id="2182787"/>
    <lineage>
        <taxon>Bacteria</taxon>
        <taxon>Pseudomonadati</taxon>
        <taxon>Pseudomonadota</taxon>
        <taxon>Gammaproteobacteria</taxon>
        <taxon>Chromatiales</taxon>
        <taxon>Oceanococcaceae</taxon>
        <taxon>Abyssibacter</taxon>
    </lineage>
</organism>
<feature type="domain" description="AMP-binding enzyme C-terminal" evidence="6">
    <location>
        <begin position="482"/>
        <end position="558"/>
    </location>
</feature>
<dbReference type="Proteomes" id="UP000251800">
    <property type="component" value="Unassembled WGS sequence"/>
</dbReference>
<dbReference type="SUPFAM" id="SSF56801">
    <property type="entry name" value="Acetyl-CoA synthetase-like"/>
    <property type="match status" value="1"/>
</dbReference>
<evidence type="ECO:0000256" key="2">
    <source>
        <dbReference type="ARBA" id="ARBA00022598"/>
    </source>
</evidence>
<evidence type="ECO:0000256" key="4">
    <source>
        <dbReference type="ARBA" id="ARBA00022840"/>
    </source>
</evidence>
<dbReference type="InterPro" id="IPR045851">
    <property type="entry name" value="AMP-bd_C_sf"/>
</dbReference>
<dbReference type="InterPro" id="IPR000873">
    <property type="entry name" value="AMP-dep_synth/lig_dom"/>
</dbReference>
<dbReference type="InterPro" id="IPR025110">
    <property type="entry name" value="AMP-bd_C"/>
</dbReference>
<evidence type="ECO:0000256" key="1">
    <source>
        <dbReference type="ARBA" id="ARBA00006432"/>
    </source>
</evidence>
<gene>
    <name evidence="7" type="ORF">DEH80_09800</name>
</gene>
<accession>A0A363UL13</accession>
<dbReference type="GO" id="GO:0005886">
    <property type="term" value="C:plasma membrane"/>
    <property type="evidence" value="ECO:0007669"/>
    <property type="project" value="TreeGrafter"/>
</dbReference>
<dbReference type="GO" id="GO:0044539">
    <property type="term" value="P:long-chain fatty acid import into cell"/>
    <property type="evidence" value="ECO:0007669"/>
    <property type="project" value="TreeGrafter"/>
</dbReference>
<dbReference type="InterPro" id="IPR042099">
    <property type="entry name" value="ANL_N_sf"/>
</dbReference>
<name>A0A363UL13_9GAMM</name>
<keyword evidence="3" id="KW-0547">Nucleotide-binding</keyword>
<dbReference type="GO" id="GO:0004467">
    <property type="term" value="F:long-chain fatty acid-CoA ligase activity"/>
    <property type="evidence" value="ECO:0007669"/>
    <property type="project" value="TreeGrafter"/>
</dbReference>
<dbReference type="Gene3D" id="3.30.300.30">
    <property type="match status" value="1"/>
</dbReference>
<dbReference type="AlphaFoldDB" id="A0A363UL13"/>
<dbReference type="NCBIfam" id="NF006134">
    <property type="entry name" value="PRK08279.1"/>
    <property type="match status" value="1"/>
</dbReference>
<dbReference type="InterPro" id="IPR020845">
    <property type="entry name" value="AMP-binding_CS"/>
</dbReference>
<keyword evidence="2" id="KW-0436">Ligase</keyword>